<keyword evidence="1" id="KW-0812">Transmembrane</keyword>
<keyword evidence="4" id="KW-1185">Reference proteome</keyword>
<reference evidence="3 4" key="1">
    <citation type="submission" date="2016-07" db="EMBL/GenBank/DDBJ databases">
        <title>Pervasive Adenine N6-methylation of Active Genes in Fungi.</title>
        <authorList>
            <consortium name="DOE Joint Genome Institute"/>
            <person name="Mondo S.J."/>
            <person name="Dannebaum R.O."/>
            <person name="Kuo R.C."/>
            <person name="Labutti K."/>
            <person name="Haridas S."/>
            <person name="Kuo A."/>
            <person name="Salamov A."/>
            <person name="Ahrendt S.R."/>
            <person name="Lipzen A."/>
            <person name="Sullivan W."/>
            <person name="Andreopoulos W.B."/>
            <person name="Clum A."/>
            <person name="Lindquist E."/>
            <person name="Daum C."/>
            <person name="Ramamoorthy G.K."/>
            <person name="Gryganskyi A."/>
            <person name="Culley D."/>
            <person name="Magnuson J.K."/>
            <person name="James T.Y."/>
            <person name="O'Malley M.A."/>
            <person name="Stajich J.E."/>
            <person name="Spatafora J.W."/>
            <person name="Visel A."/>
            <person name="Grigoriev I.V."/>
        </authorList>
    </citation>
    <scope>NUCLEOTIDE SEQUENCE [LARGE SCALE GENOMIC DNA]</scope>
    <source>
        <strain evidence="3 4">CBS 115471</strain>
    </source>
</reference>
<dbReference type="STRING" id="1231657.A0A1Y1Z912"/>
<accession>A0A1Y1Z912</accession>
<dbReference type="InterPro" id="IPR058257">
    <property type="entry name" value="CorA-like_dom"/>
</dbReference>
<evidence type="ECO:0000256" key="1">
    <source>
        <dbReference type="SAM" id="Phobius"/>
    </source>
</evidence>
<proteinExistence type="predicted"/>
<comment type="caution">
    <text evidence="3">The sequence shown here is derived from an EMBL/GenBank/DDBJ whole genome shotgun (WGS) entry which is preliminary data.</text>
</comment>
<protein>
    <recommendedName>
        <fullName evidence="2">CorA-like transporter domain-containing protein</fullName>
    </recommendedName>
</protein>
<dbReference type="Gene3D" id="1.20.58.340">
    <property type="entry name" value="Magnesium transport protein CorA, transmembrane region"/>
    <property type="match status" value="1"/>
</dbReference>
<evidence type="ECO:0000313" key="3">
    <source>
        <dbReference type="EMBL" id="ORY06762.1"/>
    </source>
</evidence>
<dbReference type="EMBL" id="MCFA01000114">
    <property type="protein sequence ID" value="ORY06762.1"/>
    <property type="molecule type" value="Genomic_DNA"/>
</dbReference>
<sequence length="457" mass="52702">MSDWRDYPLSLAECDPYVYDLTYSDKLLQDHSKRLFVDDDELRIKVIEIGEPQDRQFDNFASFDEYLGSTDFRGTRIILVPQVHSWSKLLISQNGIRRLLHRFKVFPAMLDIICAFGEQTSEISDSLGGCHRVMSESVSEHCYLIKNAEKNGREDAQEPWSIRQMGVYHRHNEANEGDTFIIFNPLLSFQHRLKNARILSSPTPDDLHMLALSHCTWQFRWYLGYWESKLGDLISKAHLSEVEMTKNVRKTTLTIEYGDVQDVQVIHDRMNMAKFVLSSNLNICNSLLNDSAALFRAEILMQSSRADNLLERTRSASSLMQDILSFRGLDALKLSSENSNEMARLADIDNKNMVELTKKSQRDAQTLKKITILTMVYLPASFVSQFLSMGYIRVNSDRNPPSLVLKSEMVIFAVLTFVLLAFTVGLWRYVDSDSPRRVQSGNIWWNLRRDQATKENV</sequence>
<name>A0A1Y1Z912_9PLEO</name>
<keyword evidence="1" id="KW-0472">Membrane</keyword>
<dbReference type="AlphaFoldDB" id="A0A1Y1Z912"/>
<evidence type="ECO:0000259" key="2">
    <source>
        <dbReference type="Pfam" id="PF26616"/>
    </source>
</evidence>
<feature type="domain" description="CorA-like transporter" evidence="2">
    <location>
        <begin position="2"/>
        <end position="121"/>
    </location>
</feature>
<dbReference type="Proteomes" id="UP000193144">
    <property type="component" value="Unassembled WGS sequence"/>
</dbReference>
<feature type="domain" description="CorA-like transporter" evidence="2">
    <location>
        <begin position="135"/>
        <end position="233"/>
    </location>
</feature>
<keyword evidence="1" id="KW-1133">Transmembrane helix</keyword>
<gene>
    <name evidence="3" type="ORF">BCR34DRAFT_571097</name>
</gene>
<evidence type="ECO:0000313" key="4">
    <source>
        <dbReference type="Proteomes" id="UP000193144"/>
    </source>
</evidence>
<feature type="transmembrane region" description="Helical" evidence="1">
    <location>
        <begin position="409"/>
        <end position="430"/>
    </location>
</feature>
<dbReference type="OrthoDB" id="5396681at2759"/>
<organism evidence="3 4">
    <name type="scientific">Clohesyomyces aquaticus</name>
    <dbReference type="NCBI Taxonomy" id="1231657"/>
    <lineage>
        <taxon>Eukaryota</taxon>
        <taxon>Fungi</taxon>
        <taxon>Dikarya</taxon>
        <taxon>Ascomycota</taxon>
        <taxon>Pezizomycotina</taxon>
        <taxon>Dothideomycetes</taxon>
        <taxon>Pleosporomycetidae</taxon>
        <taxon>Pleosporales</taxon>
        <taxon>Lindgomycetaceae</taxon>
        <taxon>Clohesyomyces</taxon>
    </lineage>
</organism>
<dbReference type="Pfam" id="PF26616">
    <property type="entry name" value="CorA-like"/>
    <property type="match status" value="2"/>
</dbReference>
<feature type="transmembrane region" description="Helical" evidence="1">
    <location>
        <begin position="370"/>
        <end position="389"/>
    </location>
</feature>